<feature type="repeat" description="PPR" evidence="3">
    <location>
        <begin position="345"/>
        <end position="379"/>
    </location>
</feature>
<reference evidence="5" key="1">
    <citation type="submission" date="2022-11" db="EMBL/GenBank/DDBJ databases">
        <authorList>
            <person name="Hyden B.L."/>
            <person name="Feng K."/>
            <person name="Yates T."/>
            <person name="Jawdy S."/>
            <person name="Smart L.B."/>
            <person name="Muchero W."/>
        </authorList>
    </citation>
    <scope>NUCLEOTIDE SEQUENCE</scope>
    <source>
        <tissue evidence="5">Shoot tip</tissue>
    </source>
</reference>
<dbReference type="InterPro" id="IPR011990">
    <property type="entry name" value="TPR-like_helical_dom_sf"/>
</dbReference>
<dbReference type="OrthoDB" id="185373at2759"/>
<feature type="repeat" description="PPR" evidence="3">
    <location>
        <begin position="310"/>
        <end position="344"/>
    </location>
</feature>
<evidence type="ECO:0000313" key="6">
    <source>
        <dbReference type="Proteomes" id="UP001151532"/>
    </source>
</evidence>
<keyword evidence="6" id="KW-1185">Reference proteome</keyword>
<dbReference type="AlphaFoldDB" id="A0A9Q1A204"/>
<dbReference type="Pfam" id="PF13812">
    <property type="entry name" value="PPR_3"/>
    <property type="match status" value="1"/>
</dbReference>
<gene>
    <name evidence="5" type="ORF">OIU79_027620</name>
</gene>
<evidence type="ECO:0000313" key="5">
    <source>
        <dbReference type="EMBL" id="KAJ6755036.1"/>
    </source>
</evidence>
<dbReference type="Proteomes" id="UP001151532">
    <property type="component" value="Chromosome 16"/>
</dbReference>
<comment type="similarity">
    <text evidence="1">Belongs to the PPR family. P subfamily.</text>
</comment>
<proteinExistence type="inferred from homology"/>
<dbReference type="PANTHER" id="PTHR47938:SF35">
    <property type="entry name" value="PENTATRICOPEPTIDE REPEAT-CONTAINING PROTEIN 4, MITOCHONDRIAL-RELATED"/>
    <property type="match status" value="1"/>
</dbReference>
<dbReference type="PANTHER" id="PTHR47938">
    <property type="entry name" value="RESPIRATORY COMPLEX I CHAPERONE (CIA84), PUTATIVE (AFU_ORTHOLOGUE AFUA_2G06020)-RELATED"/>
    <property type="match status" value="1"/>
</dbReference>
<evidence type="ECO:0000256" key="3">
    <source>
        <dbReference type="PROSITE-ProRule" id="PRU00708"/>
    </source>
</evidence>
<dbReference type="Pfam" id="PF13041">
    <property type="entry name" value="PPR_2"/>
    <property type="match status" value="1"/>
</dbReference>
<evidence type="ECO:0008006" key="7">
    <source>
        <dbReference type="Google" id="ProtNLM"/>
    </source>
</evidence>
<name>A0A9Q1A204_SALPP</name>
<organism evidence="5 6">
    <name type="scientific">Salix purpurea</name>
    <name type="common">Purple osier willow</name>
    <dbReference type="NCBI Taxonomy" id="77065"/>
    <lineage>
        <taxon>Eukaryota</taxon>
        <taxon>Viridiplantae</taxon>
        <taxon>Streptophyta</taxon>
        <taxon>Embryophyta</taxon>
        <taxon>Tracheophyta</taxon>
        <taxon>Spermatophyta</taxon>
        <taxon>Magnoliopsida</taxon>
        <taxon>eudicotyledons</taxon>
        <taxon>Gunneridae</taxon>
        <taxon>Pentapetalae</taxon>
        <taxon>rosids</taxon>
        <taxon>fabids</taxon>
        <taxon>Malpighiales</taxon>
        <taxon>Salicaceae</taxon>
        <taxon>Saliceae</taxon>
        <taxon>Salix</taxon>
    </lineage>
</organism>
<accession>A0A9Q1A204</accession>
<reference evidence="5" key="2">
    <citation type="journal article" date="2023" name="Int. J. Mol. Sci.">
        <title>De Novo Assembly and Annotation of 11 Diverse Shrub Willow (Salix) Genomes Reveals Novel Gene Organization in Sex-Linked Regions.</title>
        <authorList>
            <person name="Hyden B."/>
            <person name="Feng K."/>
            <person name="Yates T.B."/>
            <person name="Jawdy S."/>
            <person name="Cereghino C."/>
            <person name="Smart L.B."/>
            <person name="Muchero W."/>
        </authorList>
    </citation>
    <scope>NUCLEOTIDE SEQUENCE</scope>
    <source>
        <tissue evidence="5">Shoot tip</tissue>
    </source>
</reference>
<sequence length="598" mass="66685">MAKSSTLHNSFVLVLSGRLVLRPSMMKILQGRWTLGSILHQTRPTQDDPQFSHSPQKSLKVIAFNPGGNKKPDFKQIAMRNFVIVVARSFSLSSSLLLHLHKVQFSPRKNCIISIPVGSHWISPHLAPISEVIDHCKRLTTRVSFDEGEVKDDNLSQMLNAVENAPESATSKIGTAYLHNLCKAGNLFTAVRLLQLLCDKNILLGPSAYNIILVAASEKNDIAILSQVFKDLIVSCQSLPSTSYLKLARGFVKTDDDVQLLRLVKEVSEMTLPSNLMVVNRIIFAFAECGQFDKALLIFEQMKNLKCKPDLVTYNTVLDLLGHAGRIDEMLCEFASMKEAGIHPDFISYNTLLNQLRKVGRLDLCSVYFQDMVESGIEPDLLTYTALIGSFGQSGNIEESLRLFNEMKTKQIRPSIYIYRSLIASLKKMGKVELAMNLLEEMNASMSNLASPKDFKRTRKDKSRDVSWDASSGRPGKGISPIKSLERIIAISSRGEDKKMFTQNGFGGSLAPILLEILEIPSREICTDPTLYMFQSHSSVTKCCKWNSGGMHVKPISQYQGGPFLSHSPLLCIYGKCSAITNMFFNATQFFKVDFMGN</sequence>
<evidence type="ECO:0000256" key="4">
    <source>
        <dbReference type="SAM" id="MobiDB-lite"/>
    </source>
</evidence>
<keyword evidence="2" id="KW-0677">Repeat</keyword>
<feature type="repeat" description="PPR" evidence="3">
    <location>
        <begin position="275"/>
        <end position="309"/>
    </location>
</feature>
<dbReference type="GO" id="GO:0003729">
    <property type="term" value="F:mRNA binding"/>
    <property type="evidence" value="ECO:0007669"/>
    <property type="project" value="TreeGrafter"/>
</dbReference>
<comment type="caution">
    <text evidence="5">The sequence shown here is derived from an EMBL/GenBank/DDBJ whole genome shotgun (WGS) entry which is preliminary data.</text>
</comment>
<dbReference type="Pfam" id="PF01535">
    <property type="entry name" value="PPR"/>
    <property type="match status" value="1"/>
</dbReference>
<dbReference type="EMBL" id="JAPFFK010000007">
    <property type="protein sequence ID" value="KAJ6755036.1"/>
    <property type="molecule type" value="Genomic_DNA"/>
</dbReference>
<protein>
    <recommendedName>
        <fullName evidence="7">Pentatricopeptide repeat-containing protein</fullName>
    </recommendedName>
</protein>
<dbReference type="PROSITE" id="PS51375">
    <property type="entry name" value="PPR"/>
    <property type="match status" value="4"/>
</dbReference>
<dbReference type="Gene3D" id="1.25.40.10">
    <property type="entry name" value="Tetratricopeptide repeat domain"/>
    <property type="match status" value="2"/>
</dbReference>
<feature type="repeat" description="PPR" evidence="3">
    <location>
        <begin position="380"/>
        <end position="414"/>
    </location>
</feature>
<evidence type="ECO:0000256" key="1">
    <source>
        <dbReference type="ARBA" id="ARBA00007626"/>
    </source>
</evidence>
<dbReference type="InterPro" id="IPR002885">
    <property type="entry name" value="PPR_rpt"/>
</dbReference>
<feature type="region of interest" description="Disordered" evidence="4">
    <location>
        <begin position="450"/>
        <end position="480"/>
    </location>
</feature>
<dbReference type="NCBIfam" id="TIGR00756">
    <property type="entry name" value="PPR"/>
    <property type="match status" value="4"/>
</dbReference>
<evidence type="ECO:0000256" key="2">
    <source>
        <dbReference type="ARBA" id="ARBA00022737"/>
    </source>
</evidence>